<evidence type="ECO:0000313" key="1">
    <source>
        <dbReference type="EMBL" id="KAI4863882.1"/>
    </source>
</evidence>
<reference evidence="1 2" key="1">
    <citation type="journal article" date="2022" name="New Phytol.">
        <title>Ecological generalism drives hyperdiversity of secondary metabolite gene clusters in xylarialean endophytes.</title>
        <authorList>
            <person name="Franco M.E.E."/>
            <person name="Wisecaver J.H."/>
            <person name="Arnold A.E."/>
            <person name="Ju Y.M."/>
            <person name="Slot J.C."/>
            <person name="Ahrendt S."/>
            <person name="Moore L.P."/>
            <person name="Eastman K.E."/>
            <person name="Scott K."/>
            <person name="Konkel Z."/>
            <person name="Mondo S.J."/>
            <person name="Kuo A."/>
            <person name="Hayes R.D."/>
            <person name="Haridas S."/>
            <person name="Andreopoulos B."/>
            <person name="Riley R."/>
            <person name="LaButti K."/>
            <person name="Pangilinan J."/>
            <person name="Lipzen A."/>
            <person name="Amirebrahimi M."/>
            <person name="Yan J."/>
            <person name="Adam C."/>
            <person name="Keymanesh K."/>
            <person name="Ng V."/>
            <person name="Louie K."/>
            <person name="Northen T."/>
            <person name="Drula E."/>
            <person name="Henrissat B."/>
            <person name="Hsieh H.M."/>
            <person name="Youens-Clark K."/>
            <person name="Lutzoni F."/>
            <person name="Miadlikowska J."/>
            <person name="Eastwood D.C."/>
            <person name="Hamelin R.C."/>
            <person name="Grigoriev I.V."/>
            <person name="U'Ren J.M."/>
        </authorList>
    </citation>
    <scope>NUCLEOTIDE SEQUENCE [LARGE SCALE GENOMIC DNA]</scope>
    <source>
        <strain evidence="1 2">CBS 119005</strain>
    </source>
</reference>
<dbReference type="EMBL" id="MU393496">
    <property type="protein sequence ID" value="KAI4863882.1"/>
    <property type="molecule type" value="Genomic_DNA"/>
</dbReference>
<sequence length="627" mass="70493">MSLRHEHQVPTGIPNDSLEASKLSSSYVSGICSSLHSKGGAWAAVLILAVLLTALNYVQAWLRCYHAYKIEDGTQSPDGPERPPIRPSLVPFLGNVISFSWDNASFIRHATTYGGIPRSCRVSILPGFQIYLFQDRSIVKKIFKHPDVGSTIPLYLFCISRFFGMPERALQIYRVDNSGQGLKPHPRSNVAPDARPFHTTHKDLLEYLTGPGLPSITRRYIEGYERDVQCYGDGKLCKTSLRSAEWIQLPDLFHFTQHTVGRAMISAHFGPTLLSRHPGYMDDLWTFDSGIPWLARCVPRFLLPGPYRARDRMINSLMDWYAYARDHFDESAIDEDDDGDPVSGSGFSRRRQKTLRELREHDDRTIASLDVGHSWGSTANVTPTIFMATYYIFSSATLPGRLRRSLSTTLGTNRILSSHAQPRRISDLLDPKVLQSDALLCSIYAETMRLHGTSHLIFRASASADVRLNRWLLPRGSVGLVNAGILHMDSNFWNTRGGRHPVTEFWSDRFLVYPKDPDSGPVNPVCRGLPFSGPKNTSDDDGNDKPYFSMEETEGSWCPYGGGSGICVGRFLAKNAVLATLAYLVLEFDIEPQVQSMVVNPWRYGLGMNQPRYATPFSIRRRPLENR</sequence>
<accession>A0ACB9YXB5</accession>
<comment type="caution">
    <text evidence="1">The sequence shown here is derived from an EMBL/GenBank/DDBJ whole genome shotgun (WGS) entry which is preliminary data.</text>
</comment>
<dbReference type="Proteomes" id="UP001497700">
    <property type="component" value="Unassembled WGS sequence"/>
</dbReference>
<proteinExistence type="predicted"/>
<name>A0ACB9YXB5_9PEZI</name>
<keyword evidence="2" id="KW-1185">Reference proteome</keyword>
<gene>
    <name evidence="1" type="ORF">F4820DRAFT_459244</name>
</gene>
<organism evidence="1 2">
    <name type="scientific">Hypoxylon rubiginosum</name>
    <dbReference type="NCBI Taxonomy" id="110542"/>
    <lineage>
        <taxon>Eukaryota</taxon>
        <taxon>Fungi</taxon>
        <taxon>Dikarya</taxon>
        <taxon>Ascomycota</taxon>
        <taxon>Pezizomycotina</taxon>
        <taxon>Sordariomycetes</taxon>
        <taxon>Xylariomycetidae</taxon>
        <taxon>Xylariales</taxon>
        <taxon>Hypoxylaceae</taxon>
        <taxon>Hypoxylon</taxon>
    </lineage>
</organism>
<protein>
    <submittedName>
        <fullName evidence="1">Cytochrome P450</fullName>
    </submittedName>
</protein>
<evidence type="ECO:0000313" key="2">
    <source>
        <dbReference type="Proteomes" id="UP001497700"/>
    </source>
</evidence>